<evidence type="ECO:0000256" key="1">
    <source>
        <dbReference type="SAM" id="MobiDB-lite"/>
    </source>
</evidence>
<comment type="caution">
    <text evidence="3">The sequence shown here is derived from an EMBL/GenBank/DDBJ whole genome shotgun (WGS) entry which is preliminary data.</text>
</comment>
<keyword evidence="2" id="KW-0472">Membrane</keyword>
<sequence length="220" mass="23704">MDWTAQSLDTDHDARMTDTEVQTDTTGRAVVAKRIALLLAGVLVLGYLIAVAGGTVSTDNRLSTAEILLAVAVVAAMLVSDQLSLYSVKDLSLGPGGISANFERIAQKQRALESEVRALQVAITGLVTKFEVIHLEKLAADAPALMRFGEIMIGELTHLDAMQFVRPLDSRGLNAIRQDHGSGVSDFDLKTYLAITREGLEYLALRAQLGARTATEQTRP</sequence>
<feature type="compositionally biased region" description="Basic and acidic residues" evidence="1">
    <location>
        <begin position="9"/>
        <end position="18"/>
    </location>
</feature>
<organism evidence="3 4">
    <name type="scientific">Paractinoplanes rishiriensis</name>
    <dbReference type="NCBI Taxonomy" id="1050105"/>
    <lineage>
        <taxon>Bacteria</taxon>
        <taxon>Bacillati</taxon>
        <taxon>Actinomycetota</taxon>
        <taxon>Actinomycetes</taxon>
        <taxon>Micromonosporales</taxon>
        <taxon>Micromonosporaceae</taxon>
        <taxon>Paractinoplanes</taxon>
    </lineage>
</organism>
<evidence type="ECO:0000313" key="3">
    <source>
        <dbReference type="EMBL" id="GIE94663.1"/>
    </source>
</evidence>
<evidence type="ECO:0000256" key="2">
    <source>
        <dbReference type="SAM" id="Phobius"/>
    </source>
</evidence>
<keyword evidence="4" id="KW-1185">Reference proteome</keyword>
<dbReference type="Proteomes" id="UP000636960">
    <property type="component" value="Unassembled WGS sequence"/>
</dbReference>
<evidence type="ECO:0000313" key="4">
    <source>
        <dbReference type="Proteomes" id="UP000636960"/>
    </source>
</evidence>
<name>A0A919JTU1_9ACTN</name>
<protein>
    <submittedName>
        <fullName evidence="3">Uncharacterized protein</fullName>
    </submittedName>
</protein>
<proteinExistence type="predicted"/>
<keyword evidence="2" id="KW-0812">Transmembrane</keyword>
<feature type="transmembrane region" description="Helical" evidence="2">
    <location>
        <begin position="35"/>
        <end position="56"/>
    </location>
</feature>
<dbReference type="AlphaFoldDB" id="A0A919JTU1"/>
<keyword evidence="2" id="KW-1133">Transmembrane helix</keyword>
<dbReference type="EMBL" id="BOMV01000016">
    <property type="protein sequence ID" value="GIE94663.1"/>
    <property type="molecule type" value="Genomic_DNA"/>
</dbReference>
<feature type="region of interest" description="Disordered" evidence="1">
    <location>
        <begin position="1"/>
        <end position="22"/>
    </location>
</feature>
<gene>
    <name evidence="3" type="ORF">Ari01nite_21280</name>
</gene>
<accession>A0A919JTU1</accession>
<feature type="transmembrane region" description="Helical" evidence="2">
    <location>
        <begin position="62"/>
        <end position="79"/>
    </location>
</feature>
<reference evidence="3" key="1">
    <citation type="submission" date="2021-01" db="EMBL/GenBank/DDBJ databases">
        <title>Whole genome shotgun sequence of Actinoplanes rishiriensis NBRC 108556.</title>
        <authorList>
            <person name="Komaki H."/>
            <person name="Tamura T."/>
        </authorList>
    </citation>
    <scope>NUCLEOTIDE SEQUENCE</scope>
    <source>
        <strain evidence="3">NBRC 108556</strain>
    </source>
</reference>